<dbReference type="InterPro" id="IPR000719">
    <property type="entry name" value="Prot_kinase_dom"/>
</dbReference>
<evidence type="ECO:0000256" key="7">
    <source>
        <dbReference type="ARBA" id="ARBA00022840"/>
    </source>
</evidence>
<dbReference type="InterPro" id="IPR011009">
    <property type="entry name" value="Kinase-like_dom_sf"/>
</dbReference>
<dbReference type="SUPFAM" id="SSF56112">
    <property type="entry name" value="Protein kinase-like (PK-like)"/>
    <property type="match status" value="1"/>
</dbReference>
<organism evidence="10 11">
    <name type="scientific">Meloidogyne javanica</name>
    <name type="common">Root-knot nematode worm</name>
    <dbReference type="NCBI Taxonomy" id="6303"/>
    <lineage>
        <taxon>Eukaryota</taxon>
        <taxon>Metazoa</taxon>
        <taxon>Ecdysozoa</taxon>
        <taxon>Nematoda</taxon>
        <taxon>Chromadorea</taxon>
        <taxon>Rhabditida</taxon>
        <taxon>Tylenchina</taxon>
        <taxon>Tylenchomorpha</taxon>
        <taxon>Tylenchoidea</taxon>
        <taxon>Meloidogynidae</taxon>
        <taxon>Meloidogyninae</taxon>
        <taxon>Meloidogyne</taxon>
        <taxon>Meloidogyne incognita group</taxon>
    </lineage>
</organism>
<evidence type="ECO:0000256" key="8">
    <source>
        <dbReference type="ARBA" id="ARBA00023180"/>
    </source>
</evidence>
<dbReference type="AlphaFoldDB" id="A0A915LYI2"/>
<keyword evidence="4" id="KW-0808">Transferase</keyword>
<dbReference type="GO" id="GO:0016671">
    <property type="term" value="F:oxidoreductase activity, acting on a sulfur group of donors, disulfide as acceptor"/>
    <property type="evidence" value="ECO:0007669"/>
    <property type="project" value="InterPro"/>
</dbReference>
<dbReference type="InterPro" id="IPR050108">
    <property type="entry name" value="CDK"/>
</dbReference>
<dbReference type="InterPro" id="IPR004911">
    <property type="entry name" value="Interferon-induced_GILT"/>
</dbReference>
<dbReference type="FunFam" id="1.10.510.10:FF:000533">
    <property type="entry name" value="cyclin-dependent kinase 10"/>
    <property type="match status" value="1"/>
</dbReference>
<dbReference type="InterPro" id="IPR008271">
    <property type="entry name" value="Ser/Thr_kinase_AS"/>
</dbReference>
<dbReference type="Gene3D" id="3.30.200.20">
    <property type="entry name" value="Phosphorylase Kinase, domain 1"/>
    <property type="match status" value="1"/>
</dbReference>
<keyword evidence="10" id="KW-1185">Reference proteome</keyword>
<dbReference type="PANTHER" id="PTHR24056">
    <property type="entry name" value="CELL DIVISION PROTEIN KINASE"/>
    <property type="match status" value="1"/>
</dbReference>
<comment type="similarity">
    <text evidence="2">Belongs to the protein kinase superfamily. CMGC Ser/Thr protein kinase family. CDC2/CDKX subfamily.</text>
</comment>
<keyword evidence="8" id="KW-0325">Glycoprotein</keyword>
<evidence type="ECO:0000313" key="10">
    <source>
        <dbReference type="Proteomes" id="UP000887561"/>
    </source>
</evidence>
<dbReference type="PROSITE" id="PS50011">
    <property type="entry name" value="PROTEIN_KINASE_DOM"/>
    <property type="match status" value="1"/>
</dbReference>
<dbReference type="Proteomes" id="UP000887561">
    <property type="component" value="Unplaced"/>
</dbReference>
<evidence type="ECO:0000256" key="5">
    <source>
        <dbReference type="ARBA" id="ARBA00022741"/>
    </source>
</evidence>
<keyword evidence="5" id="KW-0547">Nucleotide-binding</keyword>
<keyword evidence="6" id="KW-0418">Kinase</keyword>
<dbReference type="GO" id="GO:0005634">
    <property type="term" value="C:nucleus"/>
    <property type="evidence" value="ECO:0007669"/>
    <property type="project" value="TreeGrafter"/>
</dbReference>
<evidence type="ECO:0000256" key="6">
    <source>
        <dbReference type="ARBA" id="ARBA00022777"/>
    </source>
</evidence>
<dbReference type="Pfam" id="PF00069">
    <property type="entry name" value="Pkinase"/>
    <property type="match status" value="1"/>
</dbReference>
<dbReference type="WBParaSite" id="scaffold2326_cov204.g4667">
    <property type="protein sequence ID" value="scaffold2326_cov204.g4667"/>
    <property type="gene ID" value="scaffold2326_cov204.g4667"/>
</dbReference>
<reference evidence="11" key="1">
    <citation type="submission" date="2022-11" db="UniProtKB">
        <authorList>
            <consortium name="WormBaseParasite"/>
        </authorList>
    </citation>
    <scope>IDENTIFICATION</scope>
</reference>
<evidence type="ECO:0000256" key="3">
    <source>
        <dbReference type="ARBA" id="ARBA00022527"/>
    </source>
</evidence>
<comment type="similarity">
    <text evidence="1">Belongs to the GILT family.</text>
</comment>
<evidence type="ECO:0000256" key="4">
    <source>
        <dbReference type="ARBA" id="ARBA00022679"/>
    </source>
</evidence>
<evidence type="ECO:0000259" key="9">
    <source>
        <dbReference type="PROSITE" id="PS50011"/>
    </source>
</evidence>
<evidence type="ECO:0000313" key="11">
    <source>
        <dbReference type="WBParaSite" id="scaffold2326_cov204.g4667"/>
    </source>
</evidence>
<dbReference type="SMART" id="SM00220">
    <property type="entry name" value="S_TKc"/>
    <property type="match status" value="1"/>
</dbReference>
<protein>
    <submittedName>
        <fullName evidence="11">Protein kinase domain-containing protein</fullName>
    </submittedName>
</protein>
<dbReference type="GO" id="GO:0005524">
    <property type="term" value="F:ATP binding"/>
    <property type="evidence" value="ECO:0007669"/>
    <property type="project" value="UniProtKB-KW"/>
</dbReference>
<evidence type="ECO:0000256" key="1">
    <source>
        <dbReference type="ARBA" id="ARBA00005679"/>
    </source>
</evidence>
<accession>A0A915LYI2</accession>
<keyword evidence="3" id="KW-0723">Serine/threonine-protein kinase</keyword>
<dbReference type="PROSITE" id="PS00108">
    <property type="entry name" value="PROTEIN_KINASE_ST"/>
    <property type="match status" value="1"/>
</dbReference>
<keyword evidence="7" id="KW-0067">ATP-binding</keyword>
<dbReference type="GO" id="GO:0004674">
    <property type="term" value="F:protein serine/threonine kinase activity"/>
    <property type="evidence" value="ECO:0007669"/>
    <property type="project" value="UniProtKB-KW"/>
</dbReference>
<dbReference type="Gene3D" id="1.10.510.10">
    <property type="entry name" value="Transferase(Phosphotransferase) domain 1"/>
    <property type="match status" value="1"/>
</dbReference>
<dbReference type="GO" id="GO:0007346">
    <property type="term" value="P:regulation of mitotic cell cycle"/>
    <property type="evidence" value="ECO:0007669"/>
    <property type="project" value="TreeGrafter"/>
</dbReference>
<dbReference type="Pfam" id="PF03227">
    <property type="entry name" value="GILT"/>
    <property type="match status" value="1"/>
</dbReference>
<name>A0A915LYI2_MELJA</name>
<feature type="domain" description="Protein kinase" evidence="9">
    <location>
        <begin position="1"/>
        <end position="286"/>
    </location>
</feature>
<dbReference type="PANTHER" id="PTHR24056:SF508">
    <property type="entry name" value="CYCLIN-DEPENDENT KINASE 10"/>
    <property type="match status" value="1"/>
</dbReference>
<sequence length="650" mass="74354">MSSKTDGGSKYLCYVSIATLKPEKLPLVALKQVRLDLKKEGVSISVMREIQSLMDIEHENIVRLFDVVVGRKIEQIFLVMEYCDQDLASLLDNMQTPFSESQVKCILLQLFRGVAHLHSRFFIHRDIKVSNLLLTEQGILKIADFGLARLYGDPPTEMTPRVVTLWYRSPELLFGSKYQSPAIDMWACGCIMGELLLHKPLMPGKDEIDQIRLIIGLLGTPTEKIWPGMSKLPILEKMQLMKQPYNNIKALFSDRVPECLKLLNSLFVYDPKRRSTAEQCLDNEYFRLSPLPCDPSMMPSLSGLTRKRKRGKESVIIMKLHRGVMLFNCNHGPKECDANRLLSCVISEVSVSQQCYVGERGQQLQRQAAQRTMTSKPNPIVEVPYLLVNDYTPSLDGNAINNEFFKKGWQLQTANSTGSASFLNFISLELHLTKRKHGSGSSRSKKTKEMENLEEECIILGDRIRLYPGEEYNVGEIVEVKVNDEDIYLAKLEEINEEKFTAIIKGGNLNGRKVKGGTYYVRMAKKVGDIVGAKNKDRRTRQDEVLLAKVIQIKEHGKYEIQIIQQPLFGKNFDRFPKELFKTKVFAVGEDVEVEVDKDVWVKAEVVEVPDRNRDTYRVEYTEQSELYGKRANKHAINMRRIEEGTHIQH</sequence>
<proteinExistence type="inferred from homology"/>
<evidence type="ECO:0000256" key="2">
    <source>
        <dbReference type="ARBA" id="ARBA00006485"/>
    </source>
</evidence>